<evidence type="ECO:0000313" key="1">
    <source>
        <dbReference type="EMBL" id="MCD7468281.1"/>
    </source>
</evidence>
<name>A0ABS8TA31_DATST</name>
<proteinExistence type="predicted"/>
<keyword evidence="2" id="KW-1185">Reference proteome</keyword>
<dbReference type="PANTHER" id="PTHR33499:SF35">
    <property type="entry name" value="TRANSPOSASE MUDR PLANT DOMAIN-CONTAINING PROTEIN"/>
    <property type="match status" value="1"/>
</dbReference>
<protein>
    <submittedName>
        <fullName evidence="1">Uncharacterized protein</fullName>
    </submittedName>
</protein>
<sequence>MPHPMDSKPIRATIYELGGKDVKQPNMDTIFFEARKKDNNLVELETNAKCDKFVSEDMNDHEEHVLQHMRRLWNNWRGLLHKNLKSKNCDSLTNVPKGVEKRDFEWLVKEHLLSEKFKDEIQNLLQSDSFVTNIDVVECALDINIRFMWLDLVVG</sequence>
<dbReference type="Proteomes" id="UP000823775">
    <property type="component" value="Unassembled WGS sequence"/>
</dbReference>
<gene>
    <name evidence="1" type="ORF">HAX54_006317</name>
</gene>
<reference evidence="1 2" key="1">
    <citation type="journal article" date="2021" name="BMC Genomics">
        <title>Datura genome reveals duplications of psychoactive alkaloid biosynthetic genes and high mutation rate following tissue culture.</title>
        <authorList>
            <person name="Rajewski A."/>
            <person name="Carter-House D."/>
            <person name="Stajich J."/>
            <person name="Litt A."/>
        </authorList>
    </citation>
    <scope>NUCLEOTIDE SEQUENCE [LARGE SCALE GENOMIC DNA]</scope>
    <source>
        <strain evidence="1">AR-01</strain>
    </source>
</reference>
<accession>A0ABS8TA31</accession>
<organism evidence="1 2">
    <name type="scientific">Datura stramonium</name>
    <name type="common">Jimsonweed</name>
    <name type="synonym">Common thornapple</name>
    <dbReference type="NCBI Taxonomy" id="4076"/>
    <lineage>
        <taxon>Eukaryota</taxon>
        <taxon>Viridiplantae</taxon>
        <taxon>Streptophyta</taxon>
        <taxon>Embryophyta</taxon>
        <taxon>Tracheophyta</taxon>
        <taxon>Spermatophyta</taxon>
        <taxon>Magnoliopsida</taxon>
        <taxon>eudicotyledons</taxon>
        <taxon>Gunneridae</taxon>
        <taxon>Pentapetalae</taxon>
        <taxon>asterids</taxon>
        <taxon>lamiids</taxon>
        <taxon>Solanales</taxon>
        <taxon>Solanaceae</taxon>
        <taxon>Solanoideae</taxon>
        <taxon>Datureae</taxon>
        <taxon>Datura</taxon>
    </lineage>
</organism>
<dbReference type="EMBL" id="JACEIK010001315">
    <property type="protein sequence ID" value="MCD7468281.1"/>
    <property type="molecule type" value="Genomic_DNA"/>
</dbReference>
<evidence type="ECO:0000313" key="2">
    <source>
        <dbReference type="Proteomes" id="UP000823775"/>
    </source>
</evidence>
<comment type="caution">
    <text evidence="1">The sequence shown here is derived from an EMBL/GenBank/DDBJ whole genome shotgun (WGS) entry which is preliminary data.</text>
</comment>
<dbReference type="PANTHER" id="PTHR33499">
    <property type="entry name" value="OS12G0282400 PROTEIN-RELATED"/>
    <property type="match status" value="1"/>
</dbReference>